<evidence type="ECO:0000313" key="6">
    <source>
        <dbReference type="EMBL" id="CAF1543615.1"/>
    </source>
</evidence>
<evidence type="ECO:0000256" key="5">
    <source>
        <dbReference type="SAM" id="Phobius"/>
    </source>
</evidence>
<dbReference type="Proteomes" id="UP000663828">
    <property type="component" value="Unassembled WGS sequence"/>
</dbReference>
<dbReference type="OrthoDB" id="1502398at2759"/>
<comment type="subcellular location">
    <subcellularLocation>
        <location evidence="1">Membrane</location>
        <topology evidence="1">Multi-pass membrane protein</topology>
    </subcellularLocation>
</comment>
<keyword evidence="2 5" id="KW-0812">Transmembrane</keyword>
<keyword evidence="8" id="KW-1185">Reference proteome</keyword>
<reference evidence="6" key="1">
    <citation type="submission" date="2021-02" db="EMBL/GenBank/DDBJ databases">
        <authorList>
            <person name="Nowell W R."/>
        </authorList>
    </citation>
    <scope>NUCLEOTIDE SEQUENCE</scope>
</reference>
<feature type="transmembrane region" description="Helical" evidence="5">
    <location>
        <begin position="20"/>
        <end position="38"/>
    </location>
</feature>
<gene>
    <name evidence="6" type="ORF">EDS130_LOCUS45499</name>
    <name evidence="7" type="ORF">XAT740_LOCUS54945</name>
</gene>
<dbReference type="GO" id="GO:0016765">
    <property type="term" value="F:transferase activity, transferring alkyl or aryl (other than methyl) groups"/>
    <property type="evidence" value="ECO:0007669"/>
    <property type="project" value="InterPro"/>
</dbReference>
<keyword evidence="3 5" id="KW-1133">Transmembrane helix</keyword>
<name>A0A815WGA2_ADIRI</name>
<evidence type="ECO:0000313" key="8">
    <source>
        <dbReference type="Proteomes" id="UP000663828"/>
    </source>
</evidence>
<feature type="transmembrane region" description="Helical" evidence="5">
    <location>
        <begin position="213"/>
        <end position="235"/>
    </location>
</feature>
<evidence type="ECO:0000256" key="2">
    <source>
        <dbReference type="ARBA" id="ARBA00022692"/>
    </source>
</evidence>
<protein>
    <submittedName>
        <fullName evidence="6">Uncharacterized protein</fullName>
    </submittedName>
</protein>
<dbReference type="AlphaFoldDB" id="A0A815WGA2"/>
<dbReference type="EMBL" id="CAJNOJ010001131">
    <property type="protein sequence ID" value="CAF1543615.1"/>
    <property type="molecule type" value="Genomic_DNA"/>
</dbReference>
<evidence type="ECO:0000313" key="7">
    <source>
        <dbReference type="EMBL" id="CAF1650890.1"/>
    </source>
</evidence>
<feature type="transmembrane region" description="Helical" evidence="5">
    <location>
        <begin position="247"/>
        <end position="273"/>
    </location>
</feature>
<dbReference type="PANTHER" id="PTHR42723:SF1">
    <property type="entry name" value="CHLOROPHYLL SYNTHASE, CHLOROPLASTIC"/>
    <property type="match status" value="1"/>
</dbReference>
<dbReference type="Pfam" id="PF01040">
    <property type="entry name" value="UbiA"/>
    <property type="match status" value="1"/>
</dbReference>
<evidence type="ECO:0000256" key="3">
    <source>
        <dbReference type="ARBA" id="ARBA00022989"/>
    </source>
</evidence>
<organism evidence="6 9">
    <name type="scientific">Adineta ricciae</name>
    <name type="common">Rotifer</name>
    <dbReference type="NCBI Taxonomy" id="249248"/>
    <lineage>
        <taxon>Eukaryota</taxon>
        <taxon>Metazoa</taxon>
        <taxon>Spiralia</taxon>
        <taxon>Gnathifera</taxon>
        <taxon>Rotifera</taxon>
        <taxon>Eurotatoria</taxon>
        <taxon>Bdelloidea</taxon>
        <taxon>Adinetida</taxon>
        <taxon>Adinetidae</taxon>
        <taxon>Adineta</taxon>
    </lineage>
</organism>
<feature type="transmembrane region" description="Helical" evidence="5">
    <location>
        <begin position="44"/>
        <end position="63"/>
    </location>
</feature>
<dbReference type="EMBL" id="CAJNOR010010072">
    <property type="protein sequence ID" value="CAF1650890.1"/>
    <property type="molecule type" value="Genomic_DNA"/>
</dbReference>
<dbReference type="GO" id="GO:0016020">
    <property type="term" value="C:membrane"/>
    <property type="evidence" value="ECO:0007669"/>
    <property type="project" value="UniProtKB-SubCell"/>
</dbReference>
<dbReference type="InterPro" id="IPR000537">
    <property type="entry name" value="UbiA_prenyltransferase"/>
</dbReference>
<proteinExistence type="predicted"/>
<dbReference type="InterPro" id="IPR050475">
    <property type="entry name" value="Prenyltransferase_related"/>
</dbReference>
<feature type="transmembrane region" description="Helical" evidence="5">
    <location>
        <begin position="293"/>
        <end position="310"/>
    </location>
</feature>
<feature type="transmembrane region" description="Helical" evidence="5">
    <location>
        <begin position="91"/>
        <end position="110"/>
    </location>
</feature>
<comment type="caution">
    <text evidence="6">The sequence shown here is derived from an EMBL/GenBank/DDBJ whole genome shotgun (WGS) entry which is preliminary data.</text>
</comment>
<dbReference type="Gene3D" id="1.10.357.140">
    <property type="entry name" value="UbiA prenyltransferase"/>
    <property type="match status" value="1"/>
</dbReference>
<dbReference type="PANTHER" id="PTHR42723">
    <property type="entry name" value="CHLOROPHYLL SYNTHASE"/>
    <property type="match status" value="1"/>
</dbReference>
<sequence>MGHIISLFITINCRWESTMAAVLMTTSLFIFGEVSVGYEHLPIFRIILAILFGFFTQVLACVLNDITDIKIDKINHPQRPLASGKIDIREAWLVVVICLIFALACGLTLASSNLSYVSLITHLCCSILYSFPGIRLSRNWITGPLTLITAFSSHVLFTLSCTSLYHSVLYGQQLVFLIVSTTAMHHILINPMKDVGDLKGDAIGGATSLAMWIPLWATNCIVVTGYILPWILLYIRADSFAPSIDQVIGIVASLKVLAITFCVAGLVMSYYLLFDPVPLIYYRYSTITRLLPLYLFHVGQPIALSLVRLYNSHTGATFLK</sequence>
<evidence type="ECO:0000256" key="1">
    <source>
        <dbReference type="ARBA" id="ARBA00004141"/>
    </source>
</evidence>
<accession>A0A815WGA2</accession>
<evidence type="ECO:0000313" key="9">
    <source>
        <dbReference type="Proteomes" id="UP000663852"/>
    </source>
</evidence>
<dbReference type="Proteomes" id="UP000663852">
    <property type="component" value="Unassembled WGS sequence"/>
</dbReference>
<feature type="transmembrane region" description="Helical" evidence="5">
    <location>
        <begin position="146"/>
        <end position="165"/>
    </location>
</feature>
<keyword evidence="4 5" id="KW-0472">Membrane</keyword>
<dbReference type="InterPro" id="IPR044878">
    <property type="entry name" value="UbiA_sf"/>
</dbReference>
<evidence type="ECO:0000256" key="4">
    <source>
        <dbReference type="ARBA" id="ARBA00023136"/>
    </source>
</evidence>